<comment type="caution">
    <text evidence="2">The sequence shown here is derived from an EMBL/GenBank/DDBJ whole genome shotgun (WGS) entry which is preliminary data.</text>
</comment>
<reference evidence="2 3" key="1">
    <citation type="submission" date="2017-12" db="EMBL/GenBank/DDBJ databases">
        <title>Taxonomic description and draft genome of Pradoshia cofamensis Gen. nov., sp. nov., a thermotolerant bacillale isolated from anterior gut of earthworm Eisenia fetida.</title>
        <authorList>
            <person name="Saha T."/>
            <person name="Chakraborty R."/>
        </authorList>
    </citation>
    <scope>NUCLEOTIDE SEQUENCE [LARGE SCALE GENOMIC DNA]</scope>
    <source>
        <strain evidence="2 3">EAG3</strain>
    </source>
</reference>
<organism evidence="2 3">
    <name type="scientific">Pradoshia eiseniae</name>
    <dbReference type="NCBI Taxonomy" id="2064768"/>
    <lineage>
        <taxon>Bacteria</taxon>
        <taxon>Bacillati</taxon>
        <taxon>Bacillota</taxon>
        <taxon>Bacilli</taxon>
        <taxon>Bacillales</taxon>
        <taxon>Bacillaceae</taxon>
        <taxon>Pradoshia</taxon>
    </lineage>
</organism>
<feature type="transmembrane region" description="Helical" evidence="1">
    <location>
        <begin position="7"/>
        <end position="25"/>
    </location>
</feature>
<dbReference type="Proteomes" id="UP000239663">
    <property type="component" value="Unassembled WGS sequence"/>
</dbReference>
<keyword evidence="1" id="KW-0812">Transmembrane</keyword>
<dbReference type="EMBL" id="PKOZ01000011">
    <property type="protein sequence ID" value="PQD94356.1"/>
    <property type="molecule type" value="Genomic_DNA"/>
</dbReference>
<keyword evidence="1" id="KW-0472">Membrane</keyword>
<evidence type="ECO:0000256" key="1">
    <source>
        <dbReference type="SAM" id="Phobius"/>
    </source>
</evidence>
<dbReference type="Pfam" id="PF17428">
    <property type="entry name" value="DUF5412"/>
    <property type="match status" value="1"/>
</dbReference>
<feature type="transmembrane region" description="Helical" evidence="1">
    <location>
        <begin position="68"/>
        <end position="92"/>
    </location>
</feature>
<name>A0A2S7MX58_9BACI</name>
<keyword evidence="1" id="KW-1133">Transmembrane helix</keyword>
<evidence type="ECO:0000313" key="2">
    <source>
        <dbReference type="EMBL" id="PQD94356.1"/>
    </source>
</evidence>
<protein>
    <submittedName>
        <fullName evidence="2">Uncharacterized protein</fullName>
    </submittedName>
</protein>
<accession>A0A2S7MX58</accession>
<keyword evidence="3" id="KW-1185">Reference proteome</keyword>
<feature type="transmembrane region" description="Helical" evidence="1">
    <location>
        <begin position="37"/>
        <end position="56"/>
    </location>
</feature>
<dbReference type="RefSeq" id="WP_104850357.1">
    <property type="nucleotide sequence ID" value="NZ_PKOZ01000011.1"/>
</dbReference>
<sequence>MAQRYNSWAFYLMLICLGLASYSVYSNLNHGWQIAPPNYVLSLISLLAFIMGMIGFKDKRNWKTKTRSWLTLILSFFLGSALLLVVMLSFAASAIGANEYLKTVQSPNDHYTIDFYRYDAGAFGSFGVRGELNGPLWFKKRIFYQDSIEKVHVEWKDSTTVYINEHLLDLKEGETYGY</sequence>
<dbReference type="AlphaFoldDB" id="A0A2S7MX58"/>
<evidence type="ECO:0000313" key="3">
    <source>
        <dbReference type="Proteomes" id="UP000239663"/>
    </source>
</evidence>
<dbReference type="OrthoDB" id="2665924at2"/>
<dbReference type="InterPro" id="IPR035406">
    <property type="entry name" value="DUF5412"/>
</dbReference>
<gene>
    <name evidence="2" type="ORF">CYL18_15105</name>
</gene>
<proteinExistence type="predicted"/>